<dbReference type="PRINTS" id="PR00502">
    <property type="entry name" value="NUDIXFAMILY"/>
</dbReference>
<comment type="cofactor">
    <cofactor evidence="1">
        <name>Mg(2+)</name>
        <dbReference type="ChEBI" id="CHEBI:18420"/>
    </cofactor>
</comment>
<dbReference type="Pfam" id="PF00293">
    <property type="entry name" value="NUDIX"/>
    <property type="match status" value="1"/>
</dbReference>
<evidence type="ECO:0000256" key="2">
    <source>
        <dbReference type="ARBA" id="ARBA00022801"/>
    </source>
</evidence>
<evidence type="ECO:0000313" key="5">
    <source>
        <dbReference type="Proteomes" id="UP000515758"/>
    </source>
</evidence>
<dbReference type="RefSeq" id="WP_151302865.1">
    <property type="nucleotide sequence ID" value="NZ_AP021936.1"/>
</dbReference>
<dbReference type="Proteomes" id="UP000515758">
    <property type="component" value="Chromosome"/>
</dbReference>
<comment type="similarity">
    <text evidence="3">Belongs to the Nudix hydrolase family.</text>
</comment>
<dbReference type="PROSITE" id="PS00893">
    <property type="entry name" value="NUDIX_BOX"/>
    <property type="match status" value="1"/>
</dbReference>
<dbReference type="InterPro" id="IPR020476">
    <property type="entry name" value="Nudix_hydrolase"/>
</dbReference>
<evidence type="ECO:0000256" key="1">
    <source>
        <dbReference type="ARBA" id="ARBA00001946"/>
    </source>
</evidence>
<dbReference type="SUPFAM" id="SSF55811">
    <property type="entry name" value="Nudix"/>
    <property type="match status" value="1"/>
</dbReference>
<dbReference type="InterPro" id="IPR015797">
    <property type="entry name" value="NUDIX_hydrolase-like_dom_sf"/>
</dbReference>
<dbReference type="PANTHER" id="PTHR43046:SF14">
    <property type="entry name" value="MUTT_NUDIX FAMILY PROTEIN"/>
    <property type="match status" value="1"/>
</dbReference>
<sequence>MNNSHLVTLRKNQMRIRKSSRLLVLNENYQILLFQFTHTNDALAGQSHWATVGGGLEEGETFEQAACRELYEELGVVRQNVGTHVATRNFEMMLPSAEIVISDERLFIVFIKNEEVNTANWTEQEKLVISKSRWWTFDELSQTDEIVYPNNIPNILIDSLPEIFKPLNI</sequence>
<protein>
    <submittedName>
        <fullName evidence="4">Uncharacterized protein</fullName>
    </submittedName>
</protein>
<evidence type="ECO:0000256" key="3">
    <source>
        <dbReference type="RuleBase" id="RU003476"/>
    </source>
</evidence>
<dbReference type="EMBL" id="AP021936">
    <property type="protein sequence ID" value="BBQ50709.1"/>
    <property type="molecule type" value="Genomic_DNA"/>
</dbReference>
<reference evidence="4 5" key="1">
    <citation type="submission" date="2019-12" db="EMBL/GenBank/DDBJ databases">
        <title>complete genome sequences of Acinetobacter pittii str. WP2-W18-ESBL-11 isolated from wastewater treatment plant effluent.</title>
        <authorList>
            <person name="Sekizuka T."/>
            <person name="Itokawa K."/>
            <person name="Yatsu K."/>
            <person name="Inamine Y."/>
            <person name="Kuroda M."/>
        </authorList>
    </citation>
    <scope>NUCLEOTIDE SEQUENCE [LARGE SCALE GENOMIC DNA]</scope>
    <source>
        <strain evidence="4 5">WP2-W18-ESBL-11</strain>
    </source>
</reference>
<keyword evidence="2 3" id="KW-0378">Hydrolase</keyword>
<dbReference type="InterPro" id="IPR020084">
    <property type="entry name" value="NUDIX_hydrolase_CS"/>
</dbReference>
<accession>A0A345WDQ8</accession>
<dbReference type="PROSITE" id="PS51462">
    <property type="entry name" value="NUDIX"/>
    <property type="match status" value="1"/>
</dbReference>
<proteinExistence type="inferred from homology"/>
<dbReference type="InterPro" id="IPR000086">
    <property type="entry name" value="NUDIX_hydrolase_dom"/>
</dbReference>
<dbReference type="CDD" id="cd04685">
    <property type="entry name" value="NUDIX_Hydrolase"/>
    <property type="match status" value="1"/>
</dbReference>
<gene>
    <name evidence="4" type="ORF">WP2W18E11_37070</name>
</gene>
<dbReference type="AlphaFoldDB" id="A0A345WDQ8"/>
<organism evidence="4 5">
    <name type="scientific">Acinetobacter pittii</name>
    <name type="common">Acinetobacter genomosp. 3</name>
    <dbReference type="NCBI Taxonomy" id="48296"/>
    <lineage>
        <taxon>Bacteria</taxon>
        <taxon>Pseudomonadati</taxon>
        <taxon>Pseudomonadota</taxon>
        <taxon>Gammaproteobacteria</taxon>
        <taxon>Moraxellales</taxon>
        <taxon>Moraxellaceae</taxon>
        <taxon>Acinetobacter</taxon>
        <taxon>Acinetobacter calcoaceticus/baumannii complex</taxon>
    </lineage>
</organism>
<name>A0A345WDQ8_ACIPI</name>
<evidence type="ECO:0000313" key="4">
    <source>
        <dbReference type="EMBL" id="BBQ50709.1"/>
    </source>
</evidence>
<dbReference type="Gene3D" id="3.90.79.10">
    <property type="entry name" value="Nucleoside Triphosphate Pyrophosphohydrolase"/>
    <property type="match status" value="1"/>
</dbReference>
<dbReference type="GO" id="GO:0016787">
    <property type="term" value="F:hydrolase activity"/>
    <property type="evidence" value="ECO:0007669"/>
    <property type="project" value="UniProtKB-KW"/>
</dbReference>
<dbReference type="PANTHER" id="PTHR43046">
    <property type="entry name" value="GDP-MANNOSE MANNOSYL HYDROLASE"/>
    <property type="match status" value="1"/>
</dbReference>